<accession>A0A399DRA0</accession>
<comment type="caution">
    <text evidence="1">The sequence shown here is derived from an EMBL/GenBank/DDBJ whole genome shotgun (WGS) entry which is preliminary data.</text>
</comment>
<proteinExistence type="predicted"/>
<dbReference type="AlphaFoldDB" id="A0A399DRA0"/>
<dbReference type="RefSeq" id="WP_119316869.1">
    <property type="nucleotide sequence ID" value="NZ_QXDL01000409.1"/>
</dbReference>
<name>A0A399DRA0_9DEIN</name>
<reference evidence="1 2" key="1">
    <citation type="submission" date="2018-08" db="EMBL/GenBank/DDBJ databases">
        <title>Meiothermus terrae DSM 26712 genome sequencing project.</title>
        <authorList>
            <person name="Da Costa M.S."/>
            <person name="Albuquerque L."/>
            <person name="Raposo P."/>
            <person name="Froufe H.J.C."/>
            <person name="Barroso C.S."/>
            <person name="Egas C."/>
        </authorList>
    </citation>
    <scope>NUCLEOTIDE SEQUENCE [LARGE SCALE GENOMIC DNA]</scope>
    <source>
        <strain evidence="1 2">DSM 26712</strain>
    </source>
</reference>
<organism evidence="1 2">
    <name type="scientific">Calidithermus terrae</name>
    <dbReference type="NCBI Taxonomy" id="1408545"/>
    <lineage>
        <taxon>Bacteria</taxon>
        <taxon>Thermotogati</taxon>
        <taxon>Deinococcota</taxon>
        <taxon>Deinococci</taxon>
        <taxon>Thermales</taxon>
        <taxon>Thermaceae</taxon>
        <taxon>Calidithermus</taxon>
    </lineage>
</organism>
<protein>
    <submittedName>
        <fullName evidence="1">Uncharacterized protein</fullName>
    </submittedName>
</protein>
<dbReference type="Proteomes" id="UP000265715">
    <property type="component" value="Unassembled WGS sequence"/>
</dbReference>
<sequence>MRRPRCSTAPPSPRRALAKLQPAQRQALLRLAGNDARRLERLLGKIPDPLELKALLQTARGPAALERLLAEHPAARVSRALREMDPRSIRPGFVEELARLKLEYPVQTRNLTREELMLLNSKDPAVRNEVLDSLYQGKMPRKLAELSEAERLRDAQFGERYRKLLLALLEKEEYVYRYTSRYAVEKYLKAGRISEDSFMTNVGTLSAEEAAYMSQLEGRWYGFTDGLPEVVIKIPKSALDIEAVKVPRPTGNNPDVANYEFTTSAYPTAGRGGALQFVGRTRSFDESWVFELNRRIKGRK</sequence>
<dbReference type="OrthoDB" id="64650at2"/>
<keyword evidence="2" id="KW-1185">Reference proteome</keyword>
<evidence type="ECO:0000313" key="1">
    <source>
        <dbReference type="EMBL" id="RIH74507.1"/>
    </source>
</evidence>
<evidence type="ECO:0000313" key="2">
    <source>
        <dbReference type="Proteomes" id="UP000265715"/>
    </source>
</evidence>
<gene>
    <name evidence="1" type="ORF">Mterra_04069</name>
</gene>
<dbReference type="EMBL" id="QXDL01000409">
    <property type="protein sequence ID" value="RIH74507.1"/>
    <property type="molecule type" value="Genomic_DNA"/>
</dbReference>